<dbReference type="InterPro" id="IPR050275">
    <property type="entry name" value="PGM_Phosphatase"/>
</dbReference>
<dbReference type="GO" id="GO:0016791">
    <property type="term" value="F:phosphatase activity"/>
    <property type="evidence" value="ECO:0007669"/>
    <property type="project" value="TreeGrafter"/>
</dbReference>
<reference evidence="2" key="1">
    <citation type="journal article" date="2020" name="Stud. Mycol.">
        <title>101 Dothideomycetes genomes: a test case for predicting lifestyles and emergence of pathogens.</title>
        <authorList>
            <person name="Haridas S."/>
            <person name="Albert R."/>
            <person name="Binder M."/>
            <person name="Bloem J."/>
            <person name="Labutti K."/>
            <person name="Salamov A."/>
            <person name="Andreopoulos B."/>
            <person name="Baker S."/>
            <person name="Barry K."/>
            <person name="Bills G."/>
            <person name="Bluhm B."/>
            <person name="Cannon C."/>
            <person name="Castanera R."/>
            <person name="Culley D."/>
            <person name="Daum C."/>
            <person name="Ezra D."/>
            <person name="Gonzalez J."/>
            <person name="Henrissat B."/>
            <person name="Kuo A."/>
            <person name="Liang C."/>
            <person name="Lipzen A."/>
            <person name="Lutzoni F."/>
            <person name="Magnuson J."/>
            <person name="Mondo S."/>
            <person name="Nolan M."/>
            <person name="Ohm R."/>
            <person name="Pangilinan J."/>
            <person name="Park H.-J."/>
            <person name="Ramirez L."/>
            <person name="Alfaro M."/>
            <person name="Sun H."/>
            <person name="Tritt A."/>
            <person name="Yoshinaga Y."/>
            <person name="Zwiers L.-H."/>
            <person name="Turgeon B."/>
            <person name="Goodwin S."/>
            <person name="Spatafora J."/>
            <person name="Crous P."/>
            <person name="Grigoriev I."/>
        </authorList>
    </citation>
    <scope>NUCLEOTIDE SEQUENCE</scope>
    <source>
        <strain evidence="2">HMLAC05119</strain>
    </source>
</reference>
<keyword evidence="3" id="KW-1185">Reference proteome</keyword>
<accession>A0A6A5Q9D8</accession>
<proteinExistence type="predicted"/>
<name>A0A6A5Q9D8_AMPQU</name>
<dbReference type="OrthoDB" id="496981at2759"/>
<dbReference type="CDD" id="cd07067">
    <property type="entry name" value="HP_PGM_like"/>
    <property type="match status" value="1"/>
</dbReference>
<dbReference type="SMART" id="SM00855">
    <property type="entry name" value="PGAM"/>
    <property type="match status" value="1"/>
</dbReference>
<dbReference type="Proteomes" id="UP000800096">
    <property type="component" value="Unassembled WGS sequence"/>
</dbReference>
<dbReference type="PANTHER" id="PTHR48100:SF1">
    <property type="entry name" value="HISTIDINE PHOSPHATASE FAMILY PROTEIN-RELATED"/>
    <property type="match status" value="1"/>
</dbReference>
<dbReference type="Gene3D" id="3.40.50.1240">
    <property type="entry name" value="Phosphoglycerate mutase-like"/>
    <property type="match status" value="1"/>
</dbReference>
<feature type="region of interest" description="Disordered" evidence="1">
    <location>
        <begin position="35"/>
        <end position="57"/>
    </location>
</feature>
<dbReference type="PANTHER" id="PTHR48100">
    <property type="entry name" value="BROAD-SPECIFICITY PHOSPHATASE YOR283W-RELATED"/>
    <property type="match status" value="1"/>
</dbReference>
<dbReference type="Pfam" id="PF00300">
    <property type="entry name" value="His_Phos_1"/>
    <property type="match status" value="1"/>
</dbReference>
<protein>
    <submittedName>
        <fullName evidence="2">Histidine phosphatase superfamily</fullName>
    </submittedName>
</protein>
<organism evidence="2 3">
    <name type="scientific">Ampelomyces quisqualis</name>
    <name type="common">Powdery mildew agent</name>
    <dbReference type="NCBI Taxonomy" id="50730"/>
    <lineage>
        <taxon>Eukaryota</taxon>
        <taxon>Fungi</taxon>
        <taxon>Dikarya</taxon>
        <taxon>Ascomycota</taxon>
        <taxon>Pezizomycotina</taxon>
        <taxon>Dothideomycetes</taxon>
        <taxon>Pleosporomycetidae</taxon>
        <taxon>Pleosporales</taxon>
        <taxon>Pleosporineae</taxon>
        <taxon>Phaeosphaeriaceae</taxon>
        <taxon>Ampelomyces</taxon>
    </lineage>
</organism>
<dbReference type="InterPro" id="IPR013078">
    <property type="entry name" value="His_Pase_superF_clade-1"/>
</dbReference>
<gene>
    <name evidence="2" type="ORF">BDU57DRAFT_524980</name>
</gene>
<evidence type="ECO:0000256" key="1">
    <source>
        <dbReference type="SAM" id="MobiDB-lite"/>
    </source>
</evidence>
<sequence>MPEHKLCFSAQRGFFSHDNDIADWKFRATTQPSLGLLDRPYPTDEEPNEGAARDSSSSAQWARFQSYIKRLNSEDPQNKQYKLFYMVRHGQGVHNVKKTEVGREEWNRYWAKLPGDSTANWLDAALTPYGKAQATGLASLWTGDHGIQSPQSIYSSPLRRCLQTTSHAFAPLLSQTIPIVKESLRERLGVHTCDERSTRSWIAEAFPEFRIEEGLSEEDELWQVDRRETIEEHTERSTRFLEAIFDNDRSETIALVAHSGTLIALFAATGWGKIKVAAGVLYPLLVCGTRNPTVKHCLQAATLSSGSRLKVN</sequence>
<evidence type="ECO:0000313" key="2">
    <source>
        <dbReference type="EMBL" id="KAF1911214.1"/>
    </source>
</evidence>
<dbReference type="EMBL" id="ML979146">
    <property type="protein sequence ID" value="KAF1911214.1"/>
    <property type="molecule type" value="Genomic_DNA"/>
</dbReference>
<dbReference type="AlphaFoldDB" id="A0A6A5Q9D8"/>
<evidence type="ECO:0000313" key="3">
    <source>
        <dbReference type="Proteomes" id="UP000800096"/>
    </source>
</evidence>
<dbReference type="SUPFAM" id="SSF53254">
    <property type="entry name" value="Phosphoglycerate mutase-like"/>
    <property type="match status" value="1"/>
</dbReference>
<dbReference type="GO" id="GO:0005737">
    <property type="term" value="C:cytoplasm"/>
    <property type="evidence" value="ECO:0007669"/>
    <property type="project" value="TreeGrafter"/>
</dbReference>
<dbReference type="InterPro" id="IPR029033">
    <property type="entry name" value="His_PPase_superfam"/>
</dbReference>